<evidence type="ECO:0000313" key="3">
    <source>
        <dbReference type="Proteomes" id="UP000579945"/>
    </source>
</evidence>
<sequence length="50" mass="5100">MAALNFCRAAFACDFDTTRALPALAFAALVRATSIFTAAVFAALASMGVA</sequence>
<accession>A0A7W5VE80</accession>
<keyword evidence="1" id="KW-1133">Transmembrane helix</keyword>
<feature type="transmembrane region" description="Helical" evidence="1">
    <location>
        <begin position="24"/>
        <end position="45"/>
    </location>
</feature>
<keyword evidence="1" id="KW-0472">Membrane</keyword>
<keyword evidence="1" id="KW-0812">Transmembrane</keyword>
<gene>
    <name evidence="2" type="ORF">FHR33_007910</name>
</gene>
<dbReference type="EMBL" id="JACIBV010000001">
    <property type="protein sequence ID" value="MBB3732050.1"/>
    <property type="molecule type" value="Genomic_DNA"/>
</dbReference>
<evidence type="ECO:0000313" key="2">
    <source>
        <dbReference type="EMBL" id="MBB3732050.1"/>
    </source>
</evidence>
<comment type="caution">
    <text evidence="2">The sequence shown here is derived from an EMBL/GenBank/DDBJ whole genome shotgun (WGS) entry which is preliminary data.</text>
</comment>
<proteinExistence type="predicted"/>
<reference evidence="2 3" key="1">
    <citation type="submission" date="2020-08" db="EMBL/GenBank/DDBJ databases">
        <title>Sequencing the genomes of 1000 actinobacteria strains.</title>
        <authorList>
            <person name="Klenk H.-P."/>
        </authorList>
    </citation>
    <scope>NUCLEOTIDE SEQUENCE [LARGE SCALE GENOMIC DNA]</scope>
    <source>
        <strain evidence="2 3">DSM 44320</strain>
    </source>
</reference>
<organism evidence="2 3">
    <name type="scientific">Nonomuraea dietziae</name>
    <dbReference type="NCBI Taxonomy" id="65515"/>
    <lineage>
        <taxon>Bacteria</taxon>
        <taxon>Bacillati</taxon>
        <taxon>Actinomycetota</taxon>
        <taxon>Actinomycetes</taxon>
        <taxon>Streptosporangiales</taxon>
        <taxon>Streptosporangiaceae</taxon>
        <taxon>Nonomuraea</taxon>
    </lineage>
</organism>
<evidence type="ECO:0000256" key="1">
    <source>
        <dbReference type="SAM" id="Phobius"/>
    </source>
</evidence>
<protein>
    <submittedName>
        <fullName evidence="2">Uncharacterized protein</fullName>
    </submittedName>
</protein>
<dbReference type="AlphaFoldDB" id="A0A7W5VE80"/>
<dbReference type="Proteomes" id="UP000579945">
    <property type="component" value="Unassembled WGS sequence"/>
</dbReference>
<name>A0A7W5VE80_9ACTN</name>
<keyword evidence="3" id="KW-1185">Reference proteome</keyword>